<evidence type="ECO:0000313" key="3">
    <source>
        <dbReference type="Proteomes" id="UP000054928"/>
    </source>
</evidence>
<keyword evidence="1" id="KW-0732">Signal</keyword>
<reference evidence="3" key="1">
    <citation type="submission" date="2014-09" db="EMBL/GenBank/DDBJ databases">
        <authorList>
            <person name="Sharma Rahul"/>
            <person name="Thines Marco"/>
        </authorList>
    </citation>
    <scope>NUCLEOTIDE SEQUENCE [LARGE SCALE GENOMIC DNA]</scope>
</reference>
<evidence type="ECO:0000256" key="1">
    <source>
        <dbReference type="SAM" id="SignalP"/>
    </source>
</evidence>
<organism evidence="2 3">
    <name type="scientific">Plasmopara halstedii</name>
    <name type="common">Downy mildew of sunflower</name>
    <dbReference type="NCBI Taxonomy" id="4781"/>
    <lineage>
        <taxon>Eukaryota</taxon>
        <taxon>Sar</taxon>
        <taxon>Stramenopiles</taxon>
        <taxon>Oomycota</taxon>
        <taxon>Peronosporomycetes</taxon>
        <taxon>Peronosporales</taxon>
        <taxon>Peronosporaceae</taxon>
        <taxon>Plasmopara</taxon>
    </lineage>
</organism>
<name>A0A0P1B1X0_PLAHL</name>
<dbReference type="EMBL" id="CCYD01003042">
    <property type="protein sequence ID" value="CEG48746.1"/>
    <property type="molecule type" value="Genomic_DNA"/>
</dbReference>
<dbReference type="RefSeq" id="XP_024585115.1">
    <property type="nucleotide sequence ID" value="XM_024719858.1"/>
</dbReference>
<feature type="chain" id="PRO_5006059118" description="RxLR-like protein" evidence="1">
    <location>
        <begin position="22"/>
        <end position="153"/>
    </location>
</feature>
<protein>
    <recommendedName>
        <fullName evidence="4">RxLR-like protein</fullName>
    </recommendedName>
</protein>
<evidence type="ECO:0008006" key="4">
    <source>
        <dbReference type="Google" id="ProtNLM"/>
    </source>
</evidence>
<dbReference type="AlphaFoldDB" id="A0A0P1B1X0"/>
<evidence type="ECO:0000313" key="2">
    <source>
        <dbReference type="EMBL" id="CEG48746.1"/>
    </source>
</evidence>
<dbReference type="GeneID" id="36401607"/>
<dbReference type="Proteomes" id="UP000054928">
    <property type="component" value="Unassembled WGS sequence"/>
</dbReference>
<proteinExistence type="predicted"/>
<keyword evidence="3" id="KW-1185">Reference proteome</keyword>
<accession>A0A0P1B1X0</accession>
<feature type="signal peptide" evidence="1">
    <location>
        <begin position="1"/>
        <end position="21"/>
    </location>
</feature>
<sequence>MDGQSPLHLVALVVVSTPTTAMDSPMDMVDRSPSDQQGGIFVPNTLAADNRNNVVSDMLHLDQEVISQRILYFVVYEQGLLEFLSQSIPTPVPSPPPQVVVTHETSRKIEVKSFHENEGDNLAFSQRETDFTFAVAQIRDDRSQVAPHLDGHA</sequence>